<accession>B0CXG3</accession>
<dbReference type="InParanoid" id="B0CXG3"/>
<protein>
    <submittedName>
        <fullName evidence="1">Predicted protein</fullName>
    </submittedName>
</protein>
<dbReference type="KEGG" id="lbc:LACBIDRAFT_323390"/>
<dbReference type="EMBL" id="DS547094">
    <property type="protein sequence ID" value="EDR12256.1"/>
    <property type="molecule type" value="Genomic_DNA"/>
</dbReference>
<dbReference type="RefSeq" id="XP_001876520.1">
    <property type="nucleotide sequence ID" value="XM_001876485.1"/>
</dbReference>
<dbReference type="AlphaFoldDB" id="B0CXG3"/>
<name>B0CXG3_LACBS</name>
<proteinExistence type="predicted"/>
<evidence type="ECO:0000313" key="2">
    <source>
        <dbReference type="Proteomes" id="UP000001194"/>
    </source>
</evidence>
<gene>
    <name evidence="1" type="ORF">LACBIDRAFT_323390</name>
</gene>
<organism evidence="2">
    <name type="scientific">Laccaria bicolor (strain S238N-H82 / ATCC MYA-4686)</name>
    <name type="common">Bicoloured deceiver</name>
    <name type="synonym">Laccaria laccata var. bicolor</name>
    <dbReference type="NCBI Taxonomy" id="486041"/>
    <lineage>
        <taxon>Eukaryota</taxon>
        <taxon>Fungi</taxon>
        <taxon>Dikarya</taxon>
        <taxon>Basidiomycota</taxon>
        <taxon>Agaricomycotina</taxon>
        <taxon>Agaricomycetes</taxon>
        <taxon>Agaricomycetidae</taxon>
        <taxon>Agaricales</taxon>
        <taxon>Agaricineae</taxon>
        <taxon>Hydnangiaceae</taxon>
        <taxon>Laccaria</taxon>
    </lineage>
</organism>
<evidence type="ECO:0000313" key="1">
    <source>
        <dbReference type="EMBL" id="EDR12256.1"/>
    </source>
</evidence>
<keyword evidence="2" id="KW-1185">Reference proteome</keyword>
<dbReference type="HOGENOM" id="CLU_1468400_0_0_1"/>
<dbReference type="Proteomes" id="UP000001194">
    <property type="component" value="Unassembled WGS sequence"/>
</dbReference>
<dbReference type="GeneID" id="6071975"/>
<reference evidence="1 2" key="1">
    <citation type="journal article" date="2008" name="Nature">
        <title>The genome of Laccaria bicolor provides insights into mycorrhizal symbiosis.</title>
        <authorList>
            <person name="Martin F."/>
            <person name="Aerts A."/>
            <person name="Ahren D."/>
            <person name="Brun A."/>
            <person name="Danchin E.G.J."/>
            <person name="Duchaussoy F."/>
            <person name="Gibon J."/>
            <person name="Kohler A."/>
            <person name="Lindquist E."/>
            <person name="Pereda V."/>
            <person name="Salamov A."/>
            <person name="Shapiro H.J."/>
            <person name="Wuyts J."/>
            <person name="Blaudez D."/>
            <person name="Buee M."/>
            <person name="Brokstein P."/>
            <person name="Canbaeck B."/>
            <person name="Cohen D."/>
            <person name="Courty P.E."/>
            <person name="Coutinho P.M."/>
            <person name="Delaruelle C."/>
            <person name="Detter J.C."/>
            <person name="Deveau A."/>
            <person name="DiFazio S."/>
            <person name="Duplessis S."/>
            <person name="Fraissinet-Tachet L."/>
            <person name="Lucic E."/>
            <person name="Frey-Klett P."/>
            <person name="Fourrey C."/>
            <person name="Feussner I."/>
            <person name="Gay G."/>
            <person name="Grimwood J."/>
            <person name="Hoegger P.J."/>
            <person name="Jain P."/>
            <person name="Kilaru S."/>
            <person name="Labbe J."/>
            <person name="Lin Y.C."/>
            <person name="Legue V."/>
            <person name="Le Tacon F."/>
            <person name="Marmeisse R."/>
            <person name="Melayah D."/>
            <person name="Montanini B."/>
            <person name="Muratet M."/>
            <person name="Nehls U."/>
            <person name="Niculita-Hirzel H."/>
            <person name="Oudot-Le Secq M.P."/>
            <person name="Peter M."/>
            <person name="Quesneville H."/>
            <person name="Rajashekar B."/>
            <person name="Reich M."/>
            <person name="Rouhier N."/>
            <person name="Schmutz J."/>
            <person name="Yin T."/>
            <person name="Chalot M."/>
            <person name="Henrissat B."/>
            <person name="Kuees U."/>
            <person name="Lucas S."/>
            <person name="Van de Peer Y."/>
            <person name="Podila G.K."/>
            <person name="Polle A."/>
            <person name="Pukkila P.J."/>
            <person name="Richardson P.M."/>
            <person name="Rouze P."/>
            <person name="Sanders I.R."/>
            <person name="Stajich J.E."/>
            <person name="Tunlid A."/>
            <person name="Tuskan G."/>
            <person name="Grigoriev I.V."/>
        </authorList>
    </citation>
    <scope>NUCLEOTIDE SEQUENCE [LARGE SCALE GENOMIC DNA]</scope>
    <source>
        <strain evidence="2">S238N-H82 / ATCC MYA-4686</strain>
    </source>
</reference>
<sequence length="184" mass="20346">MLTFNVQCSPYPLLSTLTKTQKFSQSPPTITIGKLHYAYNTSCIMLTWTAYGQQSLLTPHSICTSSPTLHVSTACLVSMDQENHDINTIAITVRFTFEWGRTMTTDCAMPGNVHNGHTKPGINLTAHRVHPLLLPVCSGRHPVIFGVTGKTMQVTDQMCLKKGKLQSFTYEEAINGPTDHYTST</sequence>